<evidence type="ECO:0000313" key="1">
    <source>
        <dbReference type="EMBL" id="GAA5061011.1"/>
    </source>
</evidence>
<dbReference type="InterPro" id="IPR019587">
    <property type="entry name" value="Polyketide_cyclase/dehydratase"/>
</dbReference>
<comment type="caution">
    <text evidence="1">The sequence shown here is derived from an EMBL/GenBank/DDBJ whole genome shotgun (WGS) entry which is preliminary data.</text>
</comment>
<proteinExistence type="predicted"/>
<dbReference type="CDD" id="cd07812">
    <property type="entry name" value="SRPBCC"/>
    <property type="match status" value="1"/>
</dbReference>
<dbReference type="InterPro" id="IPR023393">
    <property type="entry name" value="START-like_dom_sf"/>
</dbReference>
<keyword evidence="2" id="KW-1185">Reference proteome</keyword>
<dbReference type="SUPFAM" id="SSF55961">
    <property type="entry name" value="Bet v1-like"/>
    <property type="match status" value="1"/>
</dbReference>
<dbReference type="Gene3D" id="3.30.530.20">
    <property type="match status" value="1"/>
</dbReference>
<organism evidence="1 2">
    <name type="scientific">Nocardia callitridis</name>
    <dbReference type="NCBI Taxonomy" id="648753"/>
    <lineage>
        <taxon>Bacteria</taxon>
        <taxon>Bacillati</taxon>
        <taxon>Actinomycetota</taxon>
        <taxon>Actinomycetes</taxon>
        <taxon>Mycobacteriales</taxon>
        <taxon>Nocardiaceae</taxon>
        <taxon>Nocardia</taxon>
    </lineage>
</organism>
<name>A0ABP9KPD3_9NOCA</name>
<gene>
    <name evidence="1" type="ORF">GCM10023318_43110</name>
</gene>
<protein>
    <submittedName>
        <fullName evidence="1">SRPBCC family protein</fullName>
    </submittedName>
</protein>
<sequence>MPERPMTVSDSIVIDADPTTLYDRISDVTQMGSWSPENRGAKIAQPRAAAYVGMVFEGHNKRGAFRWSTRCTVTAADPGARFAFRVHVIGVGKPLLHGRIANWEYRFEPEAGGTRVTETWNDDRTNWPDRVAGVFDRIVTRGKTFADFQQKNIHLTLRNLKRVIETDATTS</sequence>
<evidence type="ECO:0000313" key="2">
    <source>
        <dbReference type="Proteomes" id="UP001500603"/>
    </source>
</evidence>
<reference evidence="2" key="1">
    <citation type="journal article" date="2019" name="Int. J. Syst. Evol. Microbiol.">
        <title>The Global Catalogue of Microorganisms (GCM) 10K type strain sequencing project: providing services to taxonomists for standard genome sequencing and annotation.</title>
        <authorList>
            <consortium name="The Broad Institute Genomics Platform"/>
            <consortium name="The Broad Institute Genome Sequencing Center for Infectious Disease"/>
            <person name="Wu L."/>
            <person name="Ma J."/>
        </authorList>
    </citation>
    <scope>NUCLEOTIDE SEQUENCE [LARGE SCALE GENOMIC DNA]</scope>
    <source>
        <strain evidence="2">JCM 18298</strain>
    </source>
</reference>
<dbReference type="Pfam" id="PF10604">
    <property type="entry name" value="Polyketide_cyc2"/>
    <property type="match status" value="1"/>
</dbReference>
<accession>A0ABP9KPD3</accession>
<dbReference type="Proteomes" id="UP001500603">
    <property type="component" value="Unassembled WGS sequence"/>
</dbReference>
<dbReference type="EMBL" id="BAABJM010000004">
    <property type="protein sequence ID" value="GAA5061011.1"/>
    <property type="molecule type" value="Genomic_DNA"/>
</dbReference>